<dbReference type="AlphaFoldDB" id="A0A4R6A601"/>
<gene>
    <name evidence="1" type="ORF">E2L08_12610</name>
</gene>
<protein>
    <submittedName>
        <fullName evidence="1">Uncharacterized protein</fullName>
    </submittedName>
</protein>
<reference evidence="1 2" key="1">
    <citation type="submission" date="2019-03" db="EMBL/GenBank/DDBJ databases">
        <title>Primorskyibacter sp. SS33 isolated from sediments.</title>
        <authorList>
            <person name="Xunke S."/>
        </authorList>
    </citation>
    <scope>NUCLEOTIDE SEQUENCE [LARGE SCALE GENOMIC DNA]</scope>
    <source>
        <strain evidence="1 2">SS33</strain>
    </source>
</reference>
<dbReference type="EMBL" id="SNAA01000014">
    <property type="protein sequence ID" value="TDL78134.1"/>
    <property type="molecule type" value="Genomic_DNA"/>
</dbReference>
<evidence type="ECO:0000313" key="1">
    <source>
        <dbReference type="EMBL" id="TDL78134.1"/>
    </source>
</evidence>
<name>A0A4R6A601_9RHOB</name>
<keyword evidence="2" id="KW-1185">Reference proteome</keyword>
<dbReference type="Proteomes" id="UP000295701">
    <property type="component" value="Unassembled WGS sequence"/>
</dbReference>
<accession>A0A4R6A601</accession>
<sequence>MLSSDEVNRQLEASLRALVIDNLPFDRNSPQEYLEVIEMTTNDLLKVWFNWVRRKVPATPRKLFVSNAFWNDEAASANRRDIERMFSCIERGDCLDGFLSKRANQALPLRDKRNNRVELDLLLNDWAVHHLHPNRNDVLVFMFFTTDEAFALIAGKHRDMTSRRMVEAAVETWPEREIFLEMKGTI</sequence>
<evidence type="ECO:0000313" key="2">
    <source>
        <dbReference type="Proteomes" id="UP000295701"/>
    </source>
</evidence>
<comment type="caution">
    <text evidence="1">The sequence shown here is derived from an EMBL/GenBank/DDBJ whole genome shotgun (WGS) entry which is preliminary data.</text>
</comment>
<organism evidence="1 2">
    <name type="scientific">Palleronia sediminis</name>
    <dbReference type="NCBI Taxonomy" id="2547833"/>
    <lineage>
        <taxon>Bacteria</taxon>
        <taxon>Pseudomonadati</taxon>
        <taxon>Pseudomonadota</taxon>
        <taxon>Alphaproteobacteria</taxon>
        <taxon>Rhodobacterales</taxon>
        <taxon>Roseobacteraceae</taxon>
        <taxon>Palleronia</taxon>
    </lineage>
</organism>
<dbReference type="OrthoDB" id="8451748at2"/>
<dbReference type="RefSeq" id="WP_133397453.1">
    <property type="nucleotide sequence ID" value="NZ_SNAA01000014.1"/>
</dbReference>
<proteinExistence type="predicted"/>